<dbReference type="NCBIfam" id="TIGR01730">
    <property type="entry name" value="RND_mfp"/>
    <property type="match status" value="1"/>
</dbReference>
<feature type="domain" description="Multidrug resistance protein MdtA-like barrel-sandwich hybrid" evidence="6">
    <location>
        <begin position="130"/>
        <end position="261"/>
    </location>
</feature>
<dbReference type="InterPro" id="IPR058625">
    <property type="entry name" value="MdtA-like_BSH"/>
</dbReference>
<evidence type="ECO:0000256" key="4">
    <source>
        <dbReference type="SAM" id="Phobius"/>
    </source>
</evidence>
<evidence type="ECO:0000256" key="1">
    <source>
        <dbReference type="ARBA" id="ARBA00009477"/>
    </source>
</evidence>
<keyword evidence="4" id="KW-0812">Transmembrane</keyword>
<dbReference type="InterPro" id="IPR058624">
    <property type="entry name" value="MdtA-like_HH"/>
</dbReference>
<dbReference type="PANTHER" id="PTHR30469">
    <property type="entry name" value="MULTIDRUG RESISTANCE PROTEIN MDTA"/>
    <property type="match status" value="1"/>
</dbReference>
<keyword evidence="8" id="KW-1185">Reference proteome</keyword>
<dbReference type="GO" id="GO:1990281">
    <property type="term" value="C:efflux pump complex"/>
    <property type="evidence" value="ECO:0007669"/>
    <property type="project" value="TreeGrafter"/>
</dbReference>
<dbReference type="GO" id="GO:0015562">
    <property type="term" value="F:efflux transmembrane transporter activity"/>
    <property type="evidence" value="ECO:0007669"/>
    <property type="project" value="TreeGrafter"/>
</dbReference>
<dbReference type="KEGG" id="pur:AOC03_05985"/>
<dbReference type="SUPFAM" id="SSF111369">
    <property type="entry name" value="HlyD-like secretion proteins"/>
    <property type="match status" value="1"/>
</dbReference>
<dbReference type="Gene3D" id="2.40.50.100">
    <property type="match status" value="1"/>
</dbReference>
<protein>
    <submittedName>
        <fullName evidence="7">Hemolysin D</fullName>
    </submittedName>
</protein>
<evidence type="ECO:0000313" key="7">
    <source>
        <dbReference type="EMBL" id="ALF60779.1"/>
    </source>
</evidence>
<sequence length="458" mass="48551">MQKNPKAQQDSNPERTHGTELPPENELPPYRQPDASINKSSSKYPLWLIPVIVAVLVVGVLLGKYWGSKDAAVTDAPLAVNGVSSTQNKDASATADTPEQTVLSVETIQPSQDNIGNTLSADGTISAKDIATVSGKVNGVAIERILVEAGQSVKAGQVLAVFDTAALQQQVLQAQADVSEAEATLANARTDAARVLPLLDIDAISKQEADRYRTNKLQAEASLDAAKARLNTQRLNLSNANVVAPVSGVISEKLADVGMVAGSDPLFTIIKDGILEWQASIDPKLIGEVKVGTPVKVSLPKNQSVMGEVSRIAPTADNNRQITIYASLVANSAARAGMYQSGEFQLGSASKQVVPNSAIVSNDGYDYVMLVTDIKTENDTTKNDNTNNAKTQTAKNENAKNIGRIKQLRVTLGDRVGDNVTIKEPIPVDSKVVKQGGSFLNDGDLVRVVDSPATQARP</sequence>
<accession>A0A0M4TGV3</accession>
<evidence type="ECO:0000259" key="6">
    <source>
        <dbReference type="Pfam" id="PF25917"/>
    </source>
</evidence>
<dbReference type="Proteomes" id="UP000059847">
    <property type="component" value="Chromosome"/>
</dbReference>
<reference evidence="7 8" key="1">
    <citation type="submission" date="2015-09" db="EMBL/GenBank/DDBJ databases">
        <title>Complete genome of Psychrobacter urativorans R10.10B.</title>
        <authorList>
            <person name="See-Too W.S."/>
            <person name="Chan K.G."/>
        </authorList>
    </citation>
    <scope>NUCLEOTIDE SEQUENCE [LARGE SCALE GENOMIC DNA]</scope>
    <source>
        <strain evidence="7 8">R10.10B</strain>
    </source>
</reference>
<dbReference type="Gene3D" id="1.10.287.470">
    <property type="entry name" value="Helix hairpin bin"/>
    <property type="match status" value="1"/>
</dbReference>
<dbReference type="InterPro" id="IPR006143">
    <property type="entry name" value="RND_pump_MFP"/>
</dbReference>
<feature type="compositionally biased region" description="Polar residues" evidence="3">
    <location>
        <begin position="1"/>
        <end position="11"/>
    </location>
</feature>
<dbReference type="Pfam" id="PF25876">
    <property type="entry name" value="HH_MFP_RND"/>
    <property type="match status" value="1"/>
</dbReference>
<evidence type="ECO:0000313" key="8">
    <source>
        <dbReference type="Proteomes" id="UP000059847"/>
    </source>
</evidence>
<dbReference type="STRING" id="45610.AOC03_05985"/>
<dbReference type="EMBL" id="CP012678">
    <property type="protein sequence ID" value="ALF60779.1"/>
    <property type="molecule type" value="Genomic_DNA"/>
</dbReference>
<keyword evidence="2" id="KW-0175">Coiled coil</keyword>
<feature type="region of interest" description="Disordered" evidence="3">
    <location>
        <begin position="1"/>
        <end position="36"/>
    </location>
</feature>
<proteinExistence type="inferred from homology"/>
<gene>
    <name evidence="7" type="ORF">AOC03_05985</name>
</gene>
<keyword evidence="4" id="KW-0472">Membrane</keyword>
<dbReference type="Pfam" id="PF25917">
    <property type="entry name" value="BSH_RND"/>
    <property type="match status" value="1"/>
</dbReference>
<feature type="domain" description="Multidrug resistance protein MdtA-like alpha-helical hairpin" evidence="5">
    <location>
        <begin position="172"/>
        <end position="238"/>
    </location>
</feature>
<dbReference type="PANTHER" id="PTHR30469:SF15">
    <property type="entry name" value="HLYD FAMILY OF SECRETION PROTEINS"/>
    <property type="match status" value="1"/>
</dbReference>
<dbReference type="Gene3D" id="2.40.420.20">
    <property type="match status" value="1"/>
</dbReference>
<evidence type="ECO:0000259" key="5">
    <source>
        <dbReference type="Pfam" id="PF25876"/>
    </source>
</evidence>
<feature type="transmembrane region" description="Helical" evidence="4">
    <location>
        <begin position="46"/>
        <end position="67"/>
    </location>
</feature>
<evidence type="ECO:0000256" key="2">
    <source>
        <dbReference type="SAM" id="Coils"/>
    </source>
</evidence>
<name>A0A0M4TGV3_9GAMM</name>
<comment type="similarity">
    <text evidence="1">Belongs to the membrane fusion protein (MFP) (TC 8.A.1) family.</text>
</comment>
<dbReference type="AlphaFoldDB" id="A0A0M4TGV3"/>
<feature type="coiled-coil region" evidence="2">
    <location>
        <begin position="164"/>
        <end position="229"/>
    </location>
</feature>
<keyword evidence="4" id="KW-1133">Transmembrane helix</keyword>
<dbReference type="Gene3D" id="2.40.30.170">
    <property type="match status" value="1"/>
</dbReference>
<evidence type="ECO:0000256" key="3">
    <source>
        <dbReference type="SAM" id="MobiDB-lite"/>
    </source>
</evidence>
<organism evidence="7 8">
    <name type="scientific">Psychrobacter urativorans</name>
    <dbReference type="NCBI Taxonomy" id="45610"/>
    <lineage>
        <taxon>Bacteria</taxon>
        <taxon>Pseudomonadati</taxon>
        <taxon>Pseudomonadota</taxon>
        <taxon>Gammaproteobacteria</taxon>
        <taxon>Moraxellales</taxon>
        <taxon>Moraxellaceae</taxon>
        <taxon>Psychrobacter</taxon>
    </lineage>
</organism>